<reference evidence="26" key="1">
    <citation type="submission" date="2025-08" db="UniProtKB">
        <authorList>
            <consortium name="RefSeq"/>
        </authorList>
    </citation>
    <scope>IDENTIFICATION</scope>
</reference>
<dbReference type="AlphaFoldDB" id="A0A6P7PC83"/>
<evidence type="ECO:0000256" key="13">
    <source>
        <dbReference type="ARBA" id="ARBA00048140"/>
    </source>
</evidence>
<dbReference type="FunFam" id="3.40.50.720:FF:000149">
    <property type="entry name" value="15-hydroxyprostaglandin dehydrogenase [NAD(+)]"/>
    <property type="match status" value="1"/>
</dbReference>
<gene>
    <name evidence="26" type="primary">LOC114869603</name>
</gene>
<dbReference type="SUPFAM" id="SSF51735">
    <property type="entry name" value="NAD(P)-binding Rossmann-fold domains"/>
    <property type="match status" value="1"/>
</dbReference>
<evidence type="ECO:0000256" key="5">
    <source>
        <dbReference type="ARBA" id="ARBA00039060"/>
    </source>
</evidence>
<comment type="catalytic activity">
    <reaction evidence="15">
        <text>resolvin D1 + NAD(+) = 17-oxoresolvin D1 + NADH + H(+)</text>
        <dbReference type="Rhea" id="RHEA:50128"/>
        <dbReference type="ChEBI" id="CHEBI:15378"/>
        <dbReference type="ChEBI" id="CHEBI:57540"/>
        <dbReference type="ChEBI" id="CHEBI:57945"/>
        <dbReference type="ChEBI" id="CHEBI:132079"/>
        <dbReference type="ChEBI" id="CHEBI:132081"/>
    </reaction>
    <physiologicalReaction direction="left-to-right" evidence="15">
        <dbReference type="Rhea" id="RHEA:50129"/>
    </physiologicalReaction>
</comment>
<evidence type="ECO:0000256" key="12">
    <source>
        <dbReference type="ARBA" id="ARBA00048008"/>
    </source>
</evidence>
<dbReference type="GO" id="GO:0006693">
    <property type="term" value="P:prostaglandin metabolic process"/>
    <property type="evidence" value="ECO:0007669"/>
    <property type="project" value="UniProtKB-KW"/>
</dbReference>
<comment type="catalytic activity">
    <reaction evidence="22">
        <text>resolvin E1 + NAD(+) = 18-oxo-resolvin E1 + NADH + H(+)</text>
        <dbReference type="Rhea" id="RHEA:49244"/>
        <dbReference type="ChEBI" id="CHEBI:15378"/>
        <dbReference type="ChEBI" id="CHEBI:57540"/>
        <dbReference type="ChEBI" id="CHEBI:57945"/>
        <dbReference type="ChEBI" id="CHEBI:91000"/>
        <dbReference type="ChEBI" id="CHEBI:91001"/>
    </reaction>
    <physiologicalReaction direction="left-to-right" evidence="22">
        <dbReference type="Rhea" id="RHEA:49245"/>
    </physiologicalReaction>
</comment>
<evidence type="ECO:0000256" key="7">
    <source>
        <dbReference type="ARBA" id="ARBA00041812"/>
    </source>
</evidence>
<evidence type="ECO:0000256" key="20">
    <source>
        <dbReference type="ARBA" id="ARBA00048921"/>
    </source>
</evidence>
<keyword evidence="3" id="KW-0560">Oxidoreductase</keyword>
<dbReference type="FunCoup" id="A0A6P7PC83">
    <property type="interactions" value="3"/>
</dbReference>
<evidence type="ECO:0000256" key="10">
    <source>
        <dbReference type="ARBA" id="ARBA00047325"/>
    </source>
</evidence>
<evidence type="ECO:0000256" key="21">
    <source>
        <dbReference type="ARBA" id="ARBA00049151"/>
    </source>
</evidence>
<comment type="catalytic activity">
    <reaction evidence="11">
        <text>resolvin D1 + NAD(+) = 8-oxoresolvin D1 + NADH + H(+)</text>
        <dbReference type="Rhea" id="RHEA:50124"/>
        <dbReference type="ChEBI" id="CHEBI:15378"/>
        <dbReference type="ChEBI" id="CHEBI:57540"/>
        <dbReference type="ChEBI" id="CHEBI:57945"/>
        <dbReference type="ChEBI" id="CHEBI:132079"/>
        <dbReference type="ChEBI" id="CHEBI:132080"/>
    </reaction>
    <physiologicalReaction direction="left-to-right" evidence="11">
        <dbReference type="Rhea" id="RHEA:50125"/>
    </physiologicalReaction>
</comment>
<dbReference type="PANTHER" id="PTHR44229:SF5">
    <property type="entry name" value="15-HYDROXYPROSTAGLANDIN DEHYDROGENASE [NAD(+)]"/>
    <property type="match status" value="1"/>
</dbReference>
<keyword evidence="2" id="KW-0276">Fatty acid metabolism</keyword>
<evidence type="ECO:0000256" key="9">
    <source>
        <dbReference type="ARBA" id="ARBA00045705"/>
    </source>
</evidence>
<dbReference type="PANTHER" id="PTHR44229">
    <property type="entry name" value="15-HYDROXYPROSTAGLANDIN DEHYDROGENASE [NAD(+)]"/>
    <property type="match status" value="1"/>
</dbReference>
<proteinExistence type="inferred from homology"/>
<dbReference type="InterPro" id="IPR036291">
    <property type="entry name" value="NAD(P)-bd_dom_sf"/>
</dbReference>
<dbReference type="KEGG" id="bspl:114869603"/>
<evidence type="ECO:0000256" key="17">
    <source>
        <dbReference type="ARBA" id="ARBA00048535"/>
    </source>
</evidence>
<dbReference type="InterPro" id="IPR002347">
    <property type="entry name" value="SDR_fam"/>
</dbReference>
<evidence type="ECO:0000256" key="14">
    <source>
        <dbReference type="ARBA" id="ARBA00048144"/>
    </source>
</evidence>
<dbReference type="EC" id="1.1.1.232" evidence="5"/>
<dbReference type="EC" id="1.1.1.141" evidence="4"/>
<protein>
    <recommendedName>
        <fullName evidence="6">15-hydroxyprostaglandin dehydrogenase [NAD(+)]</fullName>
        <ecNumber evidence="4">1.1.1.141</ecNumber>
        <ecNumber evidence="5">1.1.1.232</ecNumber>
    </recommendedName>
    <alternativeName>
        <fullName evidence="8">Eicosanoid/docosanoid dehydrogenase [NAD(+)]</fullName>
    </alternativeName>
    <alternativeName>
        <fullName evidence="7">Prostaglandin dehydrogenase 1</fullName>
    </alternativeName>
</protein>
<evidence type="ECO:0000256" key="4">
    <source>
        <dbReference type="ARBA" id="ARBA00038968"/>
    </source>
</evidence>
<evidence type="ECO:0000313" key="26">
    <source>
        <dbReference type="RefSeq" id="XP_029029801.1"/>
    </source>
</evidence>
<sequence>MALNGKVAVVTGAAMGIGKAITERFLQSSAKVVLLDMNETAAKSLMQELVAQHGDDRLLFLSCNVACDDQMKAAFQKVTETFGGIDIVCNNAGILDECDWEKTVSVNLGGVIRGSYVALEHMNKLTGGRGGVVINTASVAGVFPMEAFPAYSASKHGVVGFTRALAAASTASGYGVRFNAICPGAVQTPLLSGFRSKMGRFAHMEPAVHQVMTQTGTMKPCVVAESVLALVMDETRNGEALMILQEGNAYLSFPSL</sequence>
<comment type="catalytic activity">
    <reaction evidence="16">
        <text>resolvin D2 + NAD(+) = 7-oxoresolvin D2 + NADH + H(+)</text>
        <dbReference type="Rhea" id="RHEA:53584"/>
        <dbReference type="ChEBI" id="CHEBI:15378"/>
        <dbReference type="ChEBI" id="CHEBI:57540"/>
        <dbReference type="ChEBI" id="CHEBI:57945"/>
        <dbReference type="ChEBI" id="CHEBI:133367"/>
        <dbReference type="ChEBI" id="CHEBI:137497"/>
    </reaction>
    <physiologicalReaction direction="left-to-right" evidence="16">
        <dbReference type="Rhea" id="RHEA:53585"/>
    </physiologicalReaction>
</comment>
<dbReference type="InterPro" id="IPR057326">
    <property type="entry name" value="KR_dom"/>
</dbReference>
<comment type="catalytic activity">
    <reaction evidence="20">
        <text>resolvin D2 + NAD(+) = 16-oxoresolvin D2 + NADH + H(+)</text>
        <dbReference type="Rhea" id="RHEA:53588"/>
        <dbReference type="ChEBI" id="CHEBI:15378"/>
        <dbReference type="ChEBI" id="CHEBI:57540"/>
        <dbReference type="ChEBI" id="CHEBI:57945"/>
        <dbReference type="ChEBI" id="CHEBI:133367"/>
        <dbReference type="ChEBI" id="CHEBI:137498"/>
    </reaction>
    <physiologicalReaction direction="left-to-right" evidence="20">
        <dbReference type="Rhea" id="RHEA:53589"/>
    </physiologicalReaction>
</comment>
<dbReference type="RefSeq" id="XP_029029801.1">
    <property type="nucleotide sequence ID" value="XM_029173968.3"/>
</dbReference>
<dbReference type="Pfam" id="PF00106">
    <property type="entry name" value="adh_short"/>
    <property type="match status" value="1"/>
</dbReference>
<comment type="catalytic activity">
    <reaction evidence="12">
        <text>14-hydroxy-(4Z,7Z,10Z,12E,16Z,19Z)-docosahexaenoate + NAD(+) = 14-oxo-(4Z,7Z,10Z,12E,16Z,19Z)-docosahexaenoate + NADH + H(+)</text>
        <dbReference type="Rhea" id="RHEA:48952"/>
        <dbReference type="ChEBI" id="CHEBI:15378"/>
        <dbReference type="ChEBI" id="CHEBI:57540"/>
        <dbReference type="ChEBI" id="CHEBI:57945"/>
        <dbReference type="ChEBI" id="CHEBI:90866"/>
        <dbReference type="ChEBI" id="CHEBI:90867"/>
    </reaction>
    <physiologicalReaction direction="left-to-right" evidence="12">
        <dbReference type="Rhea" id="RHEA:48953"/>
    </physiologicalReaction>
</comment>
<keyword evidence="2" id="KW-0644">Prostaglandin metabolism</keyword>
<comment type="catalytic activity">
    <reaction evidence="10">
        <text>prostaglandin E1 + NAD(+) = 15-oxoprostaglandin E1 + NADH + H(+)</text>
        <dbReference type="Rhea" id="RHEA:16477"/>
        <dbReference type="ChEBI" id="CHEBI:15378"/>
        <dbReference type="ChEBI" id="CHEBI:57397"/>
        <dbReference type="ChEBI" id="CHEBI:57401"/>
        <dbReference type="ChEBI" id="CHEBI:57540"/>
        <dbReference type="ChEBI" id="CHEBI:57945"/>
    </reaction>
    <physiologicalReaction direction="left-to-right" evidence="10">
        <dbReference type="Rhea" id="RHEA:16478"/>
    </physiologicalReaction>
</comment>
<comment type="function">
    <text evidence="9">Catalyzes the NAD-dependent dehydrogenation (oxidation) of a broad array of hydroxylated polyunsaturated fatty acids (mainly eicosanoids and docosanoids, including prostaglandins, lipoxins and resolvins), yielding their corresponding keto (oxo) metabolites. Decreases the levels of the pro-proliferative prostaglandins such as prostaglandin E2 (whose activity is increased in cancer because of an increase in the expression of cyclooxygenase 2) and generates oxo-fatty acid products that can profoundly influence cell function by abrogating pro-inflammatory cytokine expression. Converts resolvins E1, D1 and D2 to their oxo products, which represents a mode of resolvin inactivation. Resolvin E1 plays important roles during the resolution phase of acute inflammation, while resolvins D1 and D2 have a unique role in obesity-induced adipose inflammation.</text>
</comment>
<evidence type="ECO:0000256" key="16">
    <source>
        <dbReference type="ARBA" id="ARBA00048393"/>
    </source>
</evidence>
<evidence type="ECO:0000256" key="1">
    <source>
        <dbReference type="ARBA" id="ARBA00006484"/>
    </source>
</evidence>
<dbReference type="GO" id="GO:0016404">
    <property type="term" value="F:15-hydroxyprostaglandin dehydrogenase (NAD+) activity"/>
    <property type="evidence" value="ECO:0007669"/>
    <property type="project" value="UniProtKB-EC"/>
</dbReference>
<dbReference type="GO" id="GO:0005737">
    <property type="term" value="C:cytoplasm"/>
    <property type="evidence" value="ECO:0007669"/>
    <property type="project" value="TreeGrafter"/>
</dbReference>
<keyword evidence="25" id="KW-1185">Reference proteome</keyword>
<dbReference type="Proteomes" id="UP000515150">
    <property type="component" value="Chromosome 14"/>
</dbReference>
<evidence type="ECO:0000256" key="15">
    <source>
        <dbReference type="ARBA" id="ARBA00048170"/>
    </source>
</evidence>
<dbReference type="InParanoid" id="A0A6P7PC83"/>
<evidence type="ECO:0000256" key="11">
    <source>
        <dbReference type="ARBA" id="ARBA00047672"/>
    </source>
</evidence>
<dbReference type="PRINTS" id="PR00080">
    <property type="entry name" value="SDRFAMILY"/>
</dbReference>
<evidence type="ECO:0000256" key="3">
    <source>
        <dbReference type="ARBA" id="ARBA00023002"/>
    </source>
</evidence>
<evidence type="ECO:0000256" key="22">
    <source>
        <dbReference type="ARBA" id="ARBA00049188"/>
    </source>
</evidence>
<dbReference type="OrthoDB" id="37659at2759"/>
<dbReference type="Gene3D" id="3.40.50.720">
    <property type="entry name" value="NAD(P)-binding Rossmann-like Domain"/>
    <property type="match status" value="1"/>
</dbReference>
<keyword evidence="2" id="KW-0443">Lipid metabolism</keyword>
<evidence type="ECO:0000256" key="8">
    <source>
        <dbReference type="ARBA" id="ARBA00042026"/>
    </source>
</evidence>
<evidence type="ECO:0000256" key="19">
    <source>
        <dbReference type="ARBA" id="ARBA00048739"/>
    </source>
</evidence>
<comment type="catalytic activity">
    <reaction evidence="18">
        <text>prostaglandin A1 + NAD(+) = 15-oxo-prostaglandin A1 + NADH + H(+)</text>
        <dbReference type="Rhea" id="RHEA:41263"/>
        <dbReference type="ChEBI" id="CHEBI:15378"/>
        <dbReference type="ChEBI" id="CHEBI:57398"/>
        <dbReference type="ChEBI" id="CHEBI:57540"/>
        <dbReference type="ChEBI" id="CHEBI:57945"/>
        <dbReference type="ChEBI" id="CHEBI:85072"/>
    </reaction>
    <physiologicalReaction direction="left-to-right" evidence="18">
        <dbReference type="Rhea" id="RHEA:41264"/>
    </physiologicalReaction>
</comment>
<dbReference type="CDD" id="cd05323">
    <property type="entry name" value="ADH_SDR_c_like"/>
    <property type="match status" value="1"/>
</dbReference>
<evidence type="ECO:0000259" key="24">
    <source>
        <dbReference type="SMART" id="SM00822"/>
    </source>
</evidence>
<dbReference type="PRINTS" id="PR00081">
    <property type="entry name" value="GDHRDH"/>
</dbReference>
<evidence type="ECO:0000256" key="18">
    <source>
        <dbReference type="ARBA" id="ARBA00048611"/>
    </source>
</evidence>
<comment type="catalytic activity">
    <reaction evidence="21">
        <text>(15S)-hydroxy-(5Z,8Z,11Z,13E)-eicosatetraenoate + NAD(+) = 15-oxo-(5Z,8Z,11Z,13E)-eicosatetraenoate + NADH + H(+)</text>
        <dbReference type="Rhea" id="RHEA:23260"/>
        <dbReference type="ChEBI" id="CHEBI:15378"/>
        <dbReference type="ChEBI" id="CHEBI:57409"/>
        <dbReference type="ChEBI" id="CHEBI:57410"/>
        <dbReference type="ChEBI" id="CHEBI:57540"/>
        <dbReference type="ChEBI" id="CHEBI:57945"/>
        <dbReference type="EC" id="1.1.1.232"/>
    </reaction>
    <physiologicalReaction direction="left-to-right" evidence="21">
        <dbReference type="Rhea" id="RHEA:23261"/>
    </physiologicalReaction>
</comment>
<evidence type="ECO:0000256" key="2">
    <source>
        <dbReference type="ARBA" id="ARBA00022501"/>
    </source>
</evidence>
<dbReference type="PROSITE" id="PS00061">
    <property type="entry name" value="ADH_SHORT"/>
    <property type="match status" value="1"/>
</dbReference>
<comment type="catalytic activity">
    <reaction evidence="14">
        <text>(11R)-hydroxy-(5Z,8Z,12E,14Z)-eicosatetraenoate + NAD(+) = 11-oxo-(5Z,8Z,12E,14Z)-eicosatetraenoate + NADH + H(+)</text>
        <dbReference type="Rhea" id="RHEA:48640"/>
        <dbReference type="ChEBI" id="CHEBI:15378"/>
        <dbReference type="ChEBI" id="CHEBI:57540"/>
        <dbReference type="ChEBI" id="CHEBI:57945"/>
        <dbReference type="ChEBI" id="CHEBI:78836"/>
        <dbReference type="ChEBI" id="CHEBI:90697"/>
    </reaction>
    <physiologicalReaction direction="left-to-right" evidence="14">
        <dbReference type="Rhea" id="RHEA:48641"/>
    </physiologicalReaction>
</comment>
<dbReference type="InterPro" id="IPR020904">
    <property type="entry name" value="Sc_DH/Rdtase_CS"/>
</dbReference>
<organism evidence="25 26">
    <name type="scientific">Betta splendens</name>
    <name type="common">Siamese fighting fish</name>
    <dbReference type="NCBI Taxonomy" id="158456"/>
    <lineage>
        <taxon>Eukaryota</taxon>
        <taxon>Metazoa</taxon>
        <taxon>Chordata</taxon>
        <taxon>Craniata</taxon>
        <taxon>Vertebrata</taxon>
        <taxon>Euteleostomi</taxon>
        <taxon>Actinopterygii</taxon>
        <taxon>Neopterygii</taxon>
        <taxon>Teleostei</taxon>
        <taxon>Neoteleostei</taxon>
        <taxon>Acanthomorphata</taxon>
        <taxon>Anabantaria</taxon>
        <taxon>Anabantiformes</taxon>
        <taxon>Anabantoidei</taxon>
        <taxon>Osphronemidae</taxon>
        <taxon>Betta</taxon>
    </lineage>
</organism>
<accession>A0A6P7PC83</accession>
<name>A0A6P7PC83_BETSP</name>
<dbReference type="GeneID" id="114869603"/>
<feature type="domain" description="Ketoreductase" evidence="24">
    <location>
        <begin position="6"/>
        <end position="177"/>
    </location>
</feature>
<comment type="similarity">
    <text evidence="1 23">Belongs to the short-chain dehydrogenases/reductases (SDR) family.</text>
</comment>
<evidence type="ECO:0000256" key="23">
    <source>
        <dbReference type="RuleBase" id="RU000363"/>
    </source>
</evidence>
<comment type="catalytic activity">
    <reaction evidence="17">
        <text>lipoxin A4 + NAD(+) = 15-oxo-(5S,6R)-dihydroxy-(7E,9E,11Z,13E)-eicosatetraenoate + NADH + H(+)</text>
        <dbReference type="Rhea" id="RHEA:41572"/>
        <dbReference type="ChEBI" id="CHEBI:15378"/>
        <dbReference type="ChEBI" id="CHEBI:57540"/>
        <dbReference type="ChEBI" id="CHEBI:57945"/>
        <dbReference type="ChEBI" id="CHEBI:67026"/>
        <dbReference type="ChEBI" id="CHEBI:78311"/>
    </reaction>
    <physiologicalReaction direction="left-to-right" evidence="17">
        <dbReference type="Rhea" id="RHEA:41573"/>
    </physiologicalReaction>
</comment>
<comment type="catalytic activity">
    <reaction evidence="19">
        <text>prostaglandin E2 + NAD(+) = 15-oxoprostaglandin E2 + NADH + H(+)</text>
        <dbReference type="Rhea" id="RHEA:11876"/>
        <dbReference type="ChEBI" id="CHEBI:15378"/>
        <dbReference type="ChEBI" id="CHEBI:57400"/>
        <dbReference type="ChEBI" id="CHEBI:57540"/>
        <dbReference type="ChEBI" id="CHEBI:57945"/>
        <dbReference type="ChEBI" id="CHEBI:606564"/>
        <dbReference type="EC" id="1.1.1.141"/>
    </reaction>
    <physiologicalReaction direction="left-to-right" evidence="19">
        <dbReference type="Rhea" id="RHEA:11877"/>
    </physiologicalReaction>
</comment>
<evidence type="ECO:0000256" key="6">
    <source>
        <dbReference type="ARBA" id="ARBA00040276"/>
    </source>
</evidence>
<comment type="catalytic activity">
    <reaction evidence="13">
        <text>15-oxo-(5S,6R)-dihydroxy-(7E,9E,11Z)-eicosatrienoate + NADH + H(+) = (5S,6R,15S)-trihydroxy-(7E,9E,11Z)-eicosatrienoate + NAD(+)</text>
        <dbReference type="Rhea" id="RHEA:41596"/>
        <dbReference type="ChEBI" id="CHEBI:15378"/>
        <dbReference type="ChEBI" id="CHEBI:57540"/>
        <dbReference type="ChEBI" id="CHEBI:57945"/>
        <dbReference type="ChEBI" id="CHEBI:78325"/>
        <dbReference type="ChEBI" id="CHEBI:78329"/>
    </reaction>
    <physiologicalReaction direction="left-to-right" evidence="13">
        <dbReference type="Rhea" id="RHEA:41597"/>
    </physiologicalReaction>
</comment>
<dbReference type="GO" id="GO:0047034">
    <property type="term" value="F:15-hydroxyicosatetraenoate dehydrogenase activity"/>
    <property type="evidence" value="ECO:0007669"/>
    <property type="project" value="UniProtKB-EC"/>
</dbReference>
<dbReference type="SMART" id="SM00822">
    <property type="entry name" value="PKS_KR"/>
    <property type="match status" value="1"/>
</dbReference>
<evidence type="ECO:0000313" key="25">
    <source>
        <dbReference type="Proteomes" id="UP000515150"/>
    </source>
</evidence>